<feature type="chain" id="PRO_5042230862" evidence="1">
    <location>
        <begin position="21"/>
        <end position="122"/>
    </location>
</feature>
<accession>A0AAE3EUE1</accession>
<protein>
    <submittedName>
        <fullName evidence="2">Uncharacterized protein</fullName>
    </submittedName>
</protein>
<dbReference type="Proteomes" id="UP001200642">
    <property type="component" value="Unassembled WGS sequence"/>
</dbReference>
<evidence type="ECO:0000256" key="1">
    <source>
        <dbReference type="SAM" id="SignalP"/>
    </source>
</evidence>
<keyword evidence="3" id="KW-1185">Reference proteome</keyword>
<dbReference type="AlphaFoldDB" id="A0AAE3EUE1"/>
<evidence type="ECO:0000313" key="2">
    <source>
        <dbReference type="EMBL" id="MCG2461300.1"/>
    </source>
</evidence>
<gene>
    <name evidence="2" type="ORF">K8352_11120</name>
</gene>
<dbReference type="EMBL" id="JAIRBC010000015">
    <property type="protein sequence ID" value="MCG2461300.1"/>
    <property type="molecule type" value="Genomic_DNA"/>
</dbReference>
<reference evidence="2" key="1">
    <citation type="submission" date="2023-02" db="EMBL/GenBank/DDBJ databases">
        <title>Genome of Flavobacteriaceae gen. nov. sp. strain F89.</title>
        <authorList>
            <person name="Wang Y."/>
        </authorList>
    </citation>
    <scope>NUCLEOTIDE SEQUENCE</scope>
    <source>
        <strain evidence="2">F89</strain>
    </source>
</reference>
<name>A0AAE3EUE1_9FLAO</name>
<feature type="signal peptide" evidence="1">
    <location>
        <begin position="1"/>
        <end position="20"/>
    </location>
</feature>
<comment type="caution">
    <text evidence="2">The sequence shown here is derived from an EMBL/GenBank/DDBJ whole genome shotgun (WGS) entry which is preliminary data.</text>
</comment>
<dbReference type="RefSeq" id="WP_317902447.1">
    <property type="nucleotide sequence ID" value="NZ_JAIRBC010000015.1"/>
</dbReference>
<evidence type="ECO:0000313" key="3">
    <source>
        <dbReference type="Proteomes" id="UP001200642"/>
    </source>
</evidence>
<proteinExistence type="predicted"/>
<organism evidence="2 3">
    <name type="scientific">Cerina litoralis</name>
    <dbReference type="NCBI Taxonomy" id="2874477"/>
    <lineage>
        <taxon>Bacteria</taxon>
        <taxon>Pseudomonadati</taxon>
        <taxon>Bacteroidota</taxon>
        <taxon>Flavobacteriia</taxon>
        <taxon>Flavobacteriales</taxon>
        <taxon>Flavobacteriaceae</taxon>
        <taxon>Cerina</taxon>
    </lineage>
</organism>
<sequence length="122" mass="14079">MKTLGLALGLIAACTSASYAQEKTASNSVQVKPQNEIRVKQKTIMEKFEPEMVISVEGRTQMKEDRLAEIERGKQIIDTMDISERKKRKLLGDLYWSPYSDRLEKNMLDTKIVDTKFEEDDY</sequence>
<keyword evidence="1" id="KW-0732">Signal</keyword>